<organism evidence="3 4">
    <name type="scientific">Fulvivirga marina</name>
    <dbReference type="NCBI Taxonomy" id="2494733"/>
    <lineage>
        <taxon>Bacteria</taxon>
        <taxon>Pseudomonadati</taxon>
        <taxon>Bacteroidota</taxon>
        <taxon>Cytophagia</taxon>
        <taxon>Cytophagales</taxon>
        <taxon>Fulvivirgaceae</taxon>
        <taxon>Fulvivirga</taxon>
    </lineage>
</organism>
<dbReference type="Gene3D" id="1.10.287.70">
    <property type="match status" value="1"/>
</dbReference>
<dbReference type="RefSeq" id="WP_202856903.1">
    <property type="nucleotide sequence ID" value="NZ_JAEUGD010000042.1"/>
</dbReference>
<evidence type="ECO:0000313" key="4">
    <source>
        <dbReference type="Proteomes" id="UP000614216"/>
    </source>
</evidence>
<dbReference type="Proteomes" id="UP000614216">
    <property type="component" value="Unassembled WGS sequence"/>
</dbReference>
<keyword evidence="1" id="KW-0812">Transmembrane</keyword>
<reference evidence="3" key="1">
    <citation type="submission" date="2021-01" db="EMBL/GenBank/DDBJ databases">
        <title>Fulvivirga kasyanovii gen. nov., sp nov., a novel member of the phylum Bacteroidetes isolated from seawater in a mussel farm.</title>
        <authorList>
            <person name="Zhao L.-H."/>
            <person name="Wang Z.-J."/>
        </authorList>
    </citation>
    <scope>NUCLEOTIDE SEQUENCE</scope>
    <source>
        <strain evidence="3">29W222</strain>
    </source>
</reference>
<keyword evidence="1" id="KW-1133">Transmembrane helix</keyword>
<evidence type="ECO:0000313" key="3">
    <source>
        <dbReference type="EMBL" id="MBL6447263.1"/>
    </source>
</evidence>
<sequence length="72" mass="8012">METSHPQANVKNFDDALCFSIATLKTVGYGDLHSLTDQGILFGSIFLIFSLGFYDVLFTVFPATIIPTYFIK</sequence>
<accession>A0A937FZC1</accession>
<dbReference type="EMBL" id="JAEUGD010000042">
    <property type="protein sequence ID" value="MBL6447263.1"/>
    <property type="molecule type" value="Genomic_DNA"/>
</dbReference>
<dbReference type="AlphaFoldDB" id="A0A937FZC1"/>
<feature type="transmembrane region" description="Helical" evidence="1">
    <location>
        <begin position="40"/>
        <end position="71"/>
    </location>
</feature>
<name>A0A937FZC1_9BACT</name>
<dbReference type="Pfam" id="PF07885">
    <property type="entry name" value="Ion_trans_2"/>
    <property type="match status" value="1"/>
</dbReference>
<dbReference type="SUPFAM" id="SSF81324">
    <property type="entry name" value="Voltage-gated potassium channels"/>
    <property type="match status" value="1"/>
</dbReference>
<keyword evidence="1" id="KW-0472">Membrane</keyword>
<protein>
    <recommendedName>
        <fullName evidence="2">Potassium channel domain-containing protein</fullName>
    </recommendedName>
</protein>
<comment type="caution">
    <text evidence="3">The sequence shown here is derived from an EMBL/GenBank/DDBJ whole genome shotgun (WGS) entry which is preliminary data.</text>
</comment>
<proteinExistence type="predicted"/>
<feature type="domain" description="Potassium channel" evidence="2">
    <location>
        <begin position="11"/>
        <end position="61"/>
    </location>
</feature>
<evidence type="ECO:0000259" key="2">
    <source>
        <dbReference type="Pfam" id="PF07885"/>
    </source>
</evidence>
<evidence type="ECO:0000256" key="1">
    <source>
        <dbReference type="SAM" id="Phobius"/>
    </source>
</evidence>
<keyword evidence="4" id="KW-1185">Reference proteome</keyword>
<dbReference type="InterPro" id="IPR013099">
    <property type="entry name" value="K_chnl_dom"/>
</dbReference>
<gene>
    <name evidence="3" type="ORF">JMN32_13150</name>
</gene>